<evidence type="ECO:0000313" key="6">
    <source>
        <dbReference type="Proteomes" id="UP001144256"/>
    </source>
</evidence>
<dbReference type="PRINTS" id="PR00778">
    <property type="entry name" value="HTHARSR"/>
</dbReference>
<dbReference type="InterPro" id="IPR036390">
    <property type="entry name" value="WH_DNA-bd_sf"/>
</dbReference>
<name>A0A9W6DEC6_9FIRM</name>
<evidence type="ECO:0000256" key="2">
    <source>
        <dbReference type="ARBA" id="ARBA00023125"/>
    </source>
</evidence>
<keyword evidence="2" id="KW-0238">DNA-binding</keyword>
<sequence>MGLANTFKVLSDPLRRNILVCLKEGKLTAGELSDKFNITPAALSYHLKLLKNADMIMEYKLKNYIYYELNTSVFNELIIWINQFGGEHNEK</sequence>
<dbReference type="RefSeq" id="WP_281814825.1">
    <property type="nucleotide sequence ID" value="NZ_BRLB01000003.1"/>
</dbReference>
<keyword evidence="6" id="KW-1185">Reference proteome</keyword>
<evidence type="ECO:0000256" key="1">
    <source>
        <dbReference type="ARBA" id="ARBA00023015"/>
    </source>
</evidence>
<feature type="domain" description="HTH arsR-type" evidence="4">
    <location>
        <begin position="1"/>
        <end position="89"/>
    </location>
</feature>
<dbReference type="SUPFAM" id="SSF46785">
    <property type="entry name" value="Winged helix' DNA-binding domain"/>
    <property type="match status" value="1"/>
</dbReference>
<dbReference type="InterPro" id="IPR011991">
    <property type="entry name" value="ArsR-like_HTH"/>
</dbReference>
<reference evidence="5" key="1">
    <citation type="submission" date="2022-06" db="EMBL/GenBank/DDBJ databases">
        <title>Vallitalea longa sp. nov., an anaerobic bacterium isolated from marine sediment.</title>
        <authorList>
            <person name="Hirano S."/>
            <person name="Terahara T."/>
            <person name="Mori K."/>
            <person name="Hamada M."/>
            <person name="Matsumoto R."/>
            <person name="Kobayashi T."/>
        </authorList>
    </citation>
    <scope>NUCLEOTIDE SEQUENCE</scope>
    <source>
        <strain evidence="5">SH18-1</strain>
    </source>
</reference>
<dbReference type="GO" id="GO:0003677">
    <property type="term" value="F:DNA binding"/>
    <property type="evidence" value="ECO:0007669"/>
    <property type="project" value="UniProtKB-KW"/>
</dbReference>
<dbReference type="Proteomes" id="UP001144256">
    <property type="component" value="Unassembled WGS sequence"/>
</dbReference>
<keyword evidence="3" id="KW-0804">Transcription</keyword>
<comment type="caution">
    <text evidence="5">The sequence shown here is derived from an EMBL/GenBank/DDBJ whole genome shotgun (WGS) entry which is preliminary data.</text>
</comment>
<dbReference type="InterPro" id="IPR051081">
    <property type="entry name" value="HTH_MetalResp_TranReg"/>
</dbReference>
<dbReference type="CDD" id="cd00090">
    <property type="entry name" value="HTH_ARSR"/>
    <property type="match status" value="1"/>
</dbReference>
<dbReference type="Gene3D" id="1.10.10.10">
    <property type="entry name" value="Winged helix-like DNA-binding domain superfamily/Winged helix DNA-binding domain"/>
    <property type="match status" value="1"/>
</dbReference>
<gene>
    <name evidence="5" type="ORF">SH1V18_18500</name>
</gene>
<evidence type="ECO:0000259" key="4">
    <source>
        <dbReference type="PROSITE" id="PS50987"/>
    </source>
</evidence>
<dbReference type="NCBIfam" id="NF033789">
    <property type="entry name" value="repress_SdpR"/>
    <property type="match status" value="1"/>
</dbReference>
<dbReference type="SMART" id="SM00418">
    <property type="entry name" value="HTH_ARSR"/>
    <property type="match status" value="1"/>
</dbReference>
<organism evidence="5 6">
    <name type="scientific">Vallitalea longa</name>
    <dbReference type="NCBI Taxonomy" id="2936439"/>
    <lineage>
        <taxon>Bacteria</taxon>
        <taxon>Bacillati</taxon>
        <taxon>Bacillota</taxon>
        <taxon>Clostridia</taxon>
        <taxon>Lachnospirales</taxon>
        <taxon>Vallitaleaceae</taxon>
        <taxon>Vallitalea</taxon>
    </lineage>
</organism>
<dbReference type="AlphaFoldDB" id="A0A9W6DEC6"/>
<dbReference type="Pfam" id="PF01022">
    <property type="entry name" value="HTH_5"/>
    <property type="match status" value="1"/>
</dbReference>
<proteinExistence type="predicted"/>
<dbReference type="GO" id="GO:0003700">
    <property type="term" value="F:DNA-binding transcription factor activity"/>
    <property type="evidence" value="ECO:0007669"/>
    <property type="project" value="InterPro"/>
</dbReference>
<dbReference type="EMBL" id="BRLB01000003">
    <property type="protein sequence ID" value="GKX29370.1"/>
    <property type="molecule type" value="Genomic_DNA"/>
</dbReference>
<dbReference type="InterPro" id="IPR001845">
    <property type="entry name" value="HTH_ArsR_DNA-bd_dom"/>
</dbReference>
<accession>A0A9W6DEC6</accession>
<dbReference type="PANTHER" id="PTHR33154">
    <property type="entry name" value="TRANSCRIPTIONAL REGULATOR, ARSR FAMILY"/>
    <property type="match status" value="1"/>
</dbReference>
<dbReference type="PROSITE" id="PS50987">
    <property type="entry name" value="HTH_ARSR_2"/>
    <property type="match status" value="1"/>
</dbReference>
<dbReference type="NCBIfam" id="NF033788">
    <property type="entry name" value="HTH_metalloreg"/>
    <property type="match status" value="1"/>
</dbReference>
<dbReference type="PANTHER" id="PTHR33154:SF33">
    <property type="entry name" value="TRANSCRIPTIONAL REPRESSOR SDPR"/>
    <property type="match status" value="1"/>
</dbReference>
<evidence type="ECO:0000313" key="5">
    <source>
        <dbReference type="EMBL" id="GKX29370.1"/>
    </source>
</evidence>
<evidence type="ECO:0000256" key="3">
    <source>
        <dbReference type="ARBA" id="ARBA00023163"/>
    </source>
</evidence>
<protein>
    <submittedName>
        <fullName evidence="5">Transcriptional regulator</fullName>
    </submittedName>
</protein>
<keyword evidence="1" id="KW-0805">Transcription regulation</keyword>
<dbReference type="InterPro" id="IPR036388">
    <property type="entry name" value="WH-like_DNA-bd_sf"/>
</dbReference>
<dbReference type="InterPro" id="IPR047796">
    <property type="entry name" value="SdpR-like_repress"/>
</dbReference>